<evidence type="ECO:0000313" key="5">
    <source>
        <dbReference type="Proteomes" id="UP001597237"/>
    </source>
</evidence>
<dbReference type="Proteomes" id="UP001597237">
    <property type="component" value="Unassembled WGS sequence"/>
</dbReference>
<dbReference type="Pfam" id="PF07995">
    <property type="entry name" value="GSDH"/>
    <property type="match status" value="1"/>
</dbReference>
<protein>
    <submittedName>
        <fullName evidence="4">PQQ-dependent sugar dehydrogenase</fullName>
        <ecNumber evidence="4">1.1.5.-</ecNumber>
    </submittedName>
</protein>
<keyword evidence="5" id="KW-1185">Reference proteome</keyword>
<feature type="compositionally biased region" description="Low complexity" evidence="1">
    <location>
        <begin position="18"/>
        <end position="36"/>
    </location>
</feature>
<dbReference type="InterPro" id="IPR011041">
    <property type="entry name" value="Quinoprot_gluc/sorb_DH_b-prop"/>
</dbReference>
<dbReference type="PROSITE" id="PS51257">
    <property type="entry name" value="PROKAR_LIPOPROTEIN"/>
    <property type="match status" value="1"/>
</dbReference>
<evidence type="ECO:0000259" key="3">
    <source>
        <dbReference type="Pfam" id="PF07995"/>
    </source>
</evidence>
<gene>
    <name evidence="4" type="ORF">ACFSC0_12455</name>
</gene>
<keyword evidence="2" id="KW-0732">Signal</keyword>
<dbReference type="PANTHER" id="PTHR19328">
    <property type="entry name" value="HEDGEHOG-INTERACTING PROTEIN"/>
    <property type="match status" value="1"/>
</dbReference>
<feature type="domain" description="Glucose/Sorbosone dehydrogenase" evidence="3">
    <location>
        <begin position="75"/>
        <end position="409"/>
    </location>
</feature>
<dbReference type="GO" id="GO:0016491">
    <property type="term" value="F:oxidoreductase activity"/>
    <property type="evidence" value="ECO:0007669"/>
    <property type="project" value="UniProtKB-KW"/>
</dbReference>
<dbReference type="RefSeq" id="WP_377283836.1">
    <property type="nucleotide sequence ID" value="NZ_JBHRSI010000009.1"/>
</dbReference>
<keyword evidence="4" id="KW-0560">Oxidoreductase</keyword>
<feature type="signal peptide" evidence="2">
    <location>
        <begin position="1"/>
        <end position="22"/>
    </location>
</feature>
<name>A0ABW4N2R1_9CAUL</name>
<dbReference type="PANTHER" id="PTHR19328:SF75">
    <property type="entry name" value="ALDOSE SUGAR DEHYDROGENASE YLII"/>
    <property type="match status" value="1"/>
</dbReference>
<feature type="region of interest" description="Disordered" evidence="1">
    <location>
        <begin position="18"/>
        <end position="39"/>
    </location>
</feature>
<organism evidence="4 5">
    <name type="scientific">Phenylobacterium terrae</name>
    <dbReference type="NCBI Taxonomy" id="2665495"/>
    <lineage>
        <taxon>Bacteria</taxon>
        <taxon>Pseudomonadati</taxon>
        <taxon>Pseudomonadota</taxon>
        <taxon>Alphaproteobacteria</taxon>
        <taxon>Caulobacterales</taxon>
        <taxon>Caulobacteraceae</taxon>
        <taxon>Phenylobacterium</taxon>
    </lineage>
</organism>
<reference evidence="5" key="1">
    <citation type="journal article" date="2019" name="Int. J. Syst. Evol. Microbiol.">
        <title>The Global Catalogue of Microorganisms (GCM) 10K type strain sequencing project: providing services to taxonomists for standard genome sequencing and annotation.</title>
        <authorList>
            <consortium name="The Broad Institute Genomics Platform"/>
            <consortium name="The Broad Institute Genome Sequencing Center for Infectious Disease"/>
            <person name="Wu L."/>
            <person name="Ma J."/>
        </authorList>
    </citation>
    <scope>NUCLEOTIDE SEQUENCE [LARGE SCALE GENOMIC DNA]</scope>
    <source>
        <strain evidence="5">DFY28</strain>
    </source>
</reference>
<evidence type="ECO:0000313" key="4">
    <source>
        <dbReference type="EMBL" id="MFD1784211.1"/>
    </source>
</evidence>
<dbReference type="InterPro" id="IPR011042">
    <property type="entry name" value="6-blade_b-propeller_TolB-like"/>
</dbReference>
<dbReference type="Gene3D" id="2.120.10.30">
    <property type="entry name" value="TolB, C-terminal domain"/>
    <property type="match status" value="1"/>
</dbReference>
<evidence type="ECO:0000256" key="2">
    <source>
        <dbReference type="SAM" id="SignalP"/>
    </source>
</evidence>
<dbReference type="EMBL" id="JBHUEY010000001">
    <property type="protein sequence ID" value="MFD1784211.1"/>
    <property type="molecule type" value="Genomic_DNA"/>
</dbReference>
<dbReference type="InterPro" id="IPR012938">
    <property type="entry name" value="Glc/Sorbosone_DH"/>
</dbReference>
<evidence type="ECO:0000256" key="1">
    <source>
        <dbReference type="SAM" id="MobiDB-lite"/>
    </source>
</evidence>
<dbReference type="SUPFAM" id="SSF50952">
    <property type="entry name" value="Soluble quinoprotein glucose dehydrogenase"/>
    <property type="match status" value="1"/>
</dbReference>
<sequence>MRRLIFAGLAAGLAAACGPGDAQTPATPKAAQTGGPLETRPANADFLKPAFAGQTRAPEMKANVAYDVVTVAEGLEKPWGVAFLPDGRMLVTEKPGRLRIVAADGQLSPPVAGLPAVDARGQGGLLGLALDPDFRNNGLIYWAYAEGHEGGMTNTAVARGRLTDGAQPRVENVQVIYRQAPQLASTMHYGGRLVFARDGTLFVTLGERSILPGRRQAQQMDSALGKIVRINPDGSIPRDNPFVDRQGARPEIYAIGNRNVQAAALHPQTGKLWVVDHGPKGGDEINIIEAGKDYGWPTITYGVEYSGPKIGEGIAQKEGMEQPIYYWDPVIAPSGMAFYQAGLFPEWRGSLLVGGLGGKHVARLALDGERVIGEERLLTDLEERIRDVVVGPDGAVYVATDNAKGRVLKLVPRR</sequence>
<feature type="chain" id="PRO_5045772578" evidence="2">
    <location>
        <begin position="23"/>
        <end position="414"/>
    </location>
</feature>
<dbReference type="EC" id="1.1.5.-" evidence="4"/>
<accession>A0ABW4N2R1</accession>
<proteinExistence type="predicted"/>
<comment type="caution">
    <text evidence="4">The sequence shown here is derived from an EMBL/GenBank/DDBJ whole genome shotgun (WGS) entry which is preliminary data.</text>
</comment>